<comment type="subcellular location">
    <subcellularLocation>
        <location evidence="1">Cytoplasm</location>
    </subcellularLocation>
</comment>
<keyword evidence="1" id="KW-0479">Metal-binding</keyword>
<keyword evidence="1" id="KW-0547">Nucleotide-binding</keyword>
<feature type="binding site" evidence="1">
    <location>
        <begin position="12"/>
        <end position="17"/>
    </location>
    <ligand>
        <name>ATP</name>
        <dbReference type="ChEBI" id="CHEBI:30616"/>
    </ligand>
</feature>
<dbReference type="PANTHER" id="PTHR43210:SF5">
    <property type="entry name" value="DETHIOBIOTIN SYNTHETASE"/>
    <property type="match status" value="1"/>
</dbReference>
<keyword evidence="1 2" id="KW-0436">Ligase</keyword>
<sequence>MSLLVITGTDTGVGKTVATAAIAAVAAGSGRRVAVLKPAQTGVAPGEPGDVDVVRQLAGAVTTREVRRYPDPLAPDTAARRSGLPPVTPAEAAAAAAELAEQHDLVLVEGAGGLLVRMDEHGGTLADVAWALAAPLIVVARAGLGTLNATALTAEVATRRGLTVAGVVVGSWPEQPGLAERCNLHDLPDAAGAPLLGVLPAGMGGLTGAEFADAAVAGLSPWFGGTFDPERFAEQVLGA</sequence>
<evidence type="ECO:0000313" key="3">
    <source>
        <dbReference type="Proteomes" id="UP000249324"/>
    </source>
</evidence>
<dbReference type="GO" id="GO:0005524">
    <property type="term" value="F:ATP binding"/>
    <property type="evidence" value="ECO:0007669"/>
    <property type="project" value="UniProtKB-UniRule"/>
</dbReference>
<dbReference type="InterPro" id="IPR027417">
    <property type="entry name" value="P-loop_NTPase"/>
</dbReference>
<dbReference type="EC" id="6.3.3.3" evidence="1"/>
<dbReference type="NCBIfam" id="TIGR00347">
    <property type="entry name" value="bioD"/>
    <property type="match status" value="1"/>
</dbReference>
<dbReference type="CDD" id="cd03109">
    <property type="entry name" value="DTBS"/>
    <property type="match status" value="1"/>
</dbReference>
<comment type="function">
    <text evidence="1">Catalyzes a mechanistically unusual reaction, the ATP-dependent insertion of CO2 between the N7 and N8 nitrogen atoms of 7,8-diaminopelargonic acid (DAPA, also called 7,8-diammoniononanoate) to form a ureido ring.</text>
</comment>
<comment type="catalytic activity">
    <reaction evidence="1">
        <text>(7R,8S)-7,8-diammoniononanoate + CO2 + ATP = (4R,5S)-dethiobiotin + ADP + phosphate + 3 H(+)</text>
        <dbReference type="Rhea" id="RHEA:15805"/>
        <dbReference type="ChEBI" id="CHEBI:15378"/>
        <dbReference type="ChEBI" id="CHEBI:16526"/>
        <dbReference type="ChEBI" id="CHEBI:30616"/>
        <dbReference type="ChEBI" id="CHEBI:43474"/>
        <dbReference type="ChEBI" id="CHEBI:149469"/>
        <dbReference type="ChEBI" id="CHEBI:149473"/>
        <dbReference type="ChEBI" id="CHEBI:456216"/>
        <dbReference type="EC" id="6.3.3.3"/>
    </reaction>
</comment>
<keyword evidence="1" id="KW-0963">Cytoplasm</keyword>
<feature type="binding site" evidence="1">
    <location>
        <position position="41"/>
    </location>
    <ligand>
        <name>substrate</name>
    </ligand>
</feature>
<keyword evidence="1" id="KW-0460">Magnesium</keyword>
<dbReference type="SUPFAM" id="SSF52540">
    <property type="entry name" value="P-loop containing nucleoside triphosphate hydrolases"/>
    <property type="match status" value="1"/>
</dbReference>
<feature type="binding site" evidence="1">
    <location>
        <position position="109"/>
    </location>
    <ligand>
        <name>Mg(2+)</name>
        <dbReference type="ChEBI" id="CHEBI:18420"/>
    </ligand>
</feature>
<feature type="binding site" evidence="1">
    <location>
        <position position="50"/>
    </location>
    <ligand>
        <name>Mg(2+)</name>
        <dbReference type="ChEBI" id="CHEBI:18420"/>
    </ligand>
</feature>
<dbReference type="Proteomes" id="UP000249324">
    <property type="component" value="Unassembled WGS sequence"/>
</dbReference>
<feature type="binding site" evidence="1">
    <location>
        <position position="50"/>
    </location>
    <ligand>
        <name>ATP</name>
        <dbReference type="ChEBI" id="CHEBI:30616"/>
    </ligand>
</feature>
<comment type="cofactor">
    <cofactor evidence="1">
        <name>Mg(2+)</name>
        <dbReference type="ChEBI" id="CHEBI:18420"/>
    </cofactor>
</comment>
<name>A0ABD6FH92_9PSEU</name>
<evidence type="ECO:0000313" key="2">
    <source>
        <dbReference type="EMBL" id="MFO7193308.1"/>
    </source>
</evidence>
<dbReference type="PANTHER" id="PTHR43210">
    <property type="entry name" value="DETHIOBIOTIN SYNTHETASE"/>
    <property type="match status" value="1"/>
</dbReference>
<dbReference type="GO" id="GO:0000287">
    <property type="term" value="F:magnesium ion binding"/>
    <property type="evidence" value="ECO:0007669"/>
    <property type="project" value="UniProtKB-UniRule"/>
</dbReference>
<dbReference type="EMBL" id="QGUI02000193">
    <property type="protein sequence ID" value="MFO7193308.1"/>
    <property type="molecule type" value="Genomic_DNA"/>
</dbReference>
<feature type="binding site" evidence="1">
    <location>
        <begin position="109"/>
        <end position="112"/>
    </location>
    <ligand>
        <name>ATP</name>
        <dbReference type="ChEBI" id="CHEBI:30616"/>
    </ligand>
</feature>
<keyword evidence="1" id="KW-0067">ATP-binding</keyword>
<dbReference type="AlphaFoldDB" id="A0ABD6FH92"/>
<comment type="caution">
    <text evidence="2">The sequence shown here is derived from an EMBL/GenBank/DDBJ whole genome shotgun (WGS) entry which is preliminary data.</text>
</comment>
<organism evidence="2 3">
    <name type="scientific">Thermocrispum agreste</name>
    <dbReference type="NCBI Taxonomy" id="37925"/>
    <lineage>
        <taxon>Bacteria</taxon>
        <taxon>Bacillati</taxon>
        <taxon>Actinomycetota</taxon>
        <taxon>Actinomycetes</taxon>
        <taxon>Pseudonocardiales</taxon>
        <taxon>Pseudonocardiaceae</taxon>
        <taxon>Thermocrispum</taxon>
    </lineage>
</organism>
<comment type="pathway">
    <text evidence="1">Cofactor biosynthesis; biotin biosynthesis; biotin from 7,8-diaminononanoate: step 1/2.</text>
</comment>
<protein>
    <recommendedName>
        <fullName evidence="1">ATP-dependent dethiobiotin synthetase BioD</fullName>
        <ecNumber evidence="1">6.3.3.3</ecNumber>
    </recommendedName>
    <alternativeName>
        <fullName evidence="1">DTB synthetase</fullName>
        <shortName evidence="1">DTBS</shortName>
    </alternativeName>
    <alternativeName>
        <fullName evidence="1">Dethiobiotin synthase</fullName>
    </alternativeName>
</protein>
<feature type="binding site" evidence="1">
    <location>
        <begin position="170"/>
        <end position="171"/>
    </location>
    <ligand>
        <name>ATP</name>
        <dbReference type="ChEBI" id="CHEBI:30616"/>
    </ligand>
</feature>
<feature type="binding site" evidence="1">
    <location>
        <position position="16"/>
    </location>
    <ligand>
        <name>Mg(2+)</name>
        <dbReference type="ChEBI" id="CHEBI:18420"/>
    </ligand>
</feature>
<dbReference type="Pfam" id="PF13500">
    <property type="entry name" value="AAA_26"/>
    <property type="match status" value="1"/>
</dbReference>
<gene>
    <name evidence="1 2" type="primary">bioD</name>
    <name evidence="2" type="ORF">DIU77_013785</name>
</gene>
<dbReference type="GO" id="GO:0004141">
    <property type="term" value="F:dethiobiotin synthase activity"/>
    <property type="evidence" value="ECO:0007669"/>
    <property type="project" value="UniProtKB-UniRule"/>
</dbReference>
<dbReference type="InterPro" id="IPR004472">
    <property type="entry name" value="DTB_synth_BioD"/>
</dbReference>
<feature type="active site" evidence="1">
    <location>
        <position position="37"/>
    </location>
</feature>
<comment type="similarity">
    <text evidence="1">Belongs to the dethiobiotin synthetase family.</text>
</comment>
<reference evidence="2 3" key="1">
    <citation type="journal article" date="2021" name="BMC Genomics">
        <title>Genome-resolved metagenome and metatranscriptome analyses of thermophilic composting reveal key bacterial players and their metabolic interactions.</title>
        <authorList>
            <person name="Braga L.P.P."/>
            <person name="Pereira R.V."/>
            <person name="Martins L.F."/>
            <person name="Moura L.M.S."/>
            <person name="Sanchez F.B."/>
            <person name="Patane J.S.L."/>
            <person name="da Silva A.M."/>
            <person name="Setubal J.C."/>
        </authorList>
    </citation>
    <scope>NUCLEOTIDE SEQUENCE [LARGE SCALE GENOMIC DNA]</scope>
    <source>
        <strain evidence="2">ZC4RG45</strain>
    </source>
</reference>
<accession>A0ABD6FH92</accession>
<comment type="caution">
    <text evidence="1">Lacks conserved residue(s) required for the propagation of feature annotation.</text>
</comment>
<dbReference type="GO" id="GO:0009102">
    <property type="term" value="P:biotin biosynthetic process"/>
    <property type="evidence" value="ECO:0007669"/>
    <property type="project" value="UniProtKB-UniRule"/>
</dbReference>
<dbReference type="PIRSF" id="PIRSF006755">
    <property type="entry name" value="DTB_synth"/>
    <property type="match status" value="1"/>
</dbReference>
<dbReference type="Gene3D" id="3.40.50.300">
    <property type="entry name" value="P-loop containing nucleotide triphosphate hydrolases"/>
    <property type="match status" value="1"/>
</dbReference>
<dbReference type="GO" id="GO:0005737">
    <property type="term" value="C:cytoplasm"/>
    <property type="evidence" value="ECO:0007669"/>
    <property type="project" value="UniProtKB-SubCell"/>
</dbReference>
<evidence type="ECO:0000256" key="1">
    <source>
        <dbReference type="HAMAP-Rule" id="MF_00336"/>
    </source>
</evidence>
<proteinExistence type="inferred from homology"/>
<comment type="subunit">
    <text evidence="1">Homodimer.</text>
</comment>
<keyword evidence="1" id="KW-0093">Biotin biosynthesis</keyword>
<dbReference type="HAMAP" id="MF_00336">
    <property type="entry name" value="BioD"/>
    <property type="match status" value="1"/>
</dbReference>